<protein>
    <submittedName>
        <fullName evidence="1">Uncharacterized protein</fullName>
    </submittedName>
</protein>
<keyword evidence="2" id="KW-1185">Reference proteome</keyword>
<dbReference type="Proteomes" id="UP001229651">
    <property type="component" value="Unassembled WGS sequence"/>
</dbReference>
<comment type="caution">
    <text evidence="1">The sequence shown here is derived from an EMBL/GenBank/DDBJ whole genome shotgun (WGS) entry which is preliminary data.</text>
</comment>
<proteinExistence type="predicted"/>
<gene>
    <name evidence="1" type="ORF">FB470_006709</name>
</gene>
<reference evidence="1 2" key="1">
    <citation type="submission" date="2023-07" db="EMBL/GenBank/DDBJ databases">
        <title>Sequencing the genomes of 1000 actinobacteria strains.</title>
        <authorList>
            <person name="Klenk H.-P."/>
        </authorList>
    </citation>
    <scope>NUCLEOTIDE SEQUENCE [LARGE SCALE GENOMIC DNA]</scope>
    <source>
        <strain evidence="1 2">DSM 45805</strain>
    </source>
</reference>
<evidence type="ECO:0000313" key="1">
    <source>
        <dbReference type="EMBL" id="MDQ0382715.1"/>
    </source>
</evidence>
<accession>A0ABU0F550</accession>
<dbReference type="EMBL" id="JAUSUT010000001">
    <property type="protein sequence ID" value="MDQ0382715.1"/>
    <property type="molecule type" value="Genomic_DNA"/>
</dbReference>
<dbReference type="RefSeq" id="WP_306998130.1">
    <property type="nucleotide sequence ID" value="NZ_JAUSUT010000001.1"/>
</dbReference>
<organism evidence="1 2">
    <name type="scientific">Amycolatopsis thermophila</name>
    <dbReference type="NCBI Taxonomy" id="206084"/>
    <lineage>
        <taxon>Bacteria</taxon>
        <taxon>Bacillati</taxon>
        <taxon>Actinomycetota</taxon>
        <taxon>Actinomycetes</taxon>
        <taxon>Pseudonocardiales</taxon>
        <taxon>Pseudonocardiaceae</taxon>
        <taxon>Amycolatopsis</taxon>
    </lineage>
</organism>
<sequence>MVERKDLVDWADQDLLTRDEAGERIDGEISLAEEKLAALGPDDTGRDELEHRLNVLREVRRSYSAE</sequence>
<evidence type="ECO:0000313" key="2">
    <source>
        <dbReference type="Proteomes" id="UP001229651"/>
    </source>
</evidence>
<name>A0ABU0F550_9PSEU</name>